<feature type="domain" description="AB hydrolase-1" evidence="1">
    <location>
        <begin position="40"/>
        <end position="294"/>
    </location>
</feature>
<dbReference type="InterPro" id="IPR050471">
    <property type="entry name" value="AB_hydrolase"/>
</dbReference>
<evidence type="ECO:0000313" key="2">
    <source>
        <dbReference type="EMBL" id="MDQ8934646.1"/>
    </source>
</evidence>
<gene>
    <name evidence="2" type="ORF">RFH47_02690</name>
</gene>
<dbReference type="EMBL" id="JAVIDL010000003">
    <property type="protein sequence ID" value="MDQ8934646.1"/>
    <property type="molecule type" value="Genomic_DNA"/>
</dbReference>
<dbReference type="AlphaFoldDB" id="A0AAW8J621"/>
<dbReference type="SUPFAM" id="SSF53474">
    <property type="entry name" value="alpha/beta-Hydrolases"/>
    <property type="match status" value="1"/>
</dbReference>
<keyword evidence="2" id="KW-0378">Hydrolase</keyword>
<sequence>MNSTLRFDVSPYTPYMQEAKVDLGNGVQLHVEIGGKAEDPAIVLIMGLGAQLLFWPNFFCKLLIDRGFRVIRFDNRDIGLSTKISHSHKPRIRLQQMGRFALGLKNHGAPYNLHDMANDVVLLIDRLNLERPHLIGASMGGMIAQIVAAQHPDKISKLGILFSSNNQTMLPPPFPKQLASLLAKPKSRDENVIINHSLKVFQTIGSPGYIHQIDTLQTSRKLYQRSYYPTGVLQQFLAILCTGSLLHLDKKISTATLVVHGSRDRLLPPSHGKAIAKAISGAKFTLIEGMGHDIPPHFIPKLSSLFADHFQS</sequence>
<comment type="caution">
    <text evidence="2">The sequence shown here is derived from an EMBL/GenBank/DDBJ whole genome shotgun (WGS) entry which is preliminary data.</text>
</comment>
<name>A0AAW8J621_9GAMM</name>
<protein>
    <submittedName>
        <fullName evidence="2">Alpha/beta hydrolase</fullName>
    </submittedName>
</protein>
<dbReference type="RefSeq" id="WP_308973699.1">
    <property type="nucleotide sequence ID" value="NZ_JAVIDL010000003.1"/>
</dbReference>
<dbReference type="Pfam" id="PF00561">
    <property type="entry name" value="Abhydrolase_1"/>
    <property type="match status" value="1"/>
</dbReference>
<dbReference type="GO" id="GO:0046503">
    <property type="term" value="P:glycerolipid catabolic process"/>
    <property type="evidence" value="ECO:0007669"/>
    <property type="project" value="TreeGrafter"/>
</dbReference>
<dbReference type="PANTHER" id="PTHR43433:SF5">
    <property type="entry name" value="AB HYDROLASE-1 DOMAIN-CONTAINING PROTEIN"/>
    <property type="match status" value="1"/>
</dbReference>
<dbReference type="InterPro" id="IPR029058">
    <property type="entry name" value="AB_hydrolase_fold"/>
</dbReference>
<evidence type="ECO:0000259" key="1">
    <source>
        <dbReference type="Pfam" id="PF00561"/>
    </source>
</evidence>
<accession>A0AAW8J621</accession>
<proteinExistence type="predicted"/>
<dbReference type="Proteomes" id="UP001243844">
    <property type="component" value="Unassembled WGS sequence"/>
</dbReference>
<organism evidence="2 3">
    <name type="scientific">Acinetobacter rudis</name>
    <dbReference type="NCBI Taxonomy" id="632955"/>
    <lineage>
        <taxon>Bacteria</taxon>
        <taxon>Pseudomonadati</taxon>
        <taxon>Pseudomonadota</taxon>
        <taxon>Gammaproteobacteria</taxon>
        <taxon>Moraxellales</taxon>
        <taxon>Moraxellaceae</taxon>
        <taxon>Acinetobacter</taxon>
    </lineage>
</organism>
<dbReference type="PANTHER" id="PTHR43433">
    <property type="entry name" value="HYDROLASE, ALPHA/BETA FOLD FAMILY PROTEIN"/>
    <property type="match status" value="1"/>
</dbReference>
<dbReference type="Gene3D" id="3.40.50.1820">
    <property type="entry name" value="alpha/beta hydrolase"/>
    <property type="match status" value="1"/>
</dbReference>
<dbReference type="InterPro" id="IPR000073">
    <property type="entry name" value="AB_hydrolase_1"/>
</dbReference>
<evidence type="ECO:0000313" key="3">
    <source>
        <dbReference type="Proteomes" id="UP001243844"/>
    </source>
</evidence>
<reference evidence="2" key="1">
    <citation type="submission" date="2023-08" db="EMBL/GenBank/DDBJ databases">
        <title>Emergence of clinically-relevant ST2 carbapenem-resistant Acinetobacter baumannii strains in hospital sewages in Zhejiang, East of China.</title>
        <authorList>
            <person name="Kaichao C."/>
            <person name="Zhang R."/>
        </authorList>
    </citation>
    <scope>NUCLEOTIDE SEQUENCE</scope>
    <source>
        <strain evidence="2">M-RB-37</strain>
    </source>
</reference>
<dbReference type="GO" id="GO:0004806">
    <property type="term" value="F:triacylglycerol lipase activity"/>
    <property type="evidence" value="ECO:0007669"/>
    <property type="project" value="TreeGrafter"/>
</dbReference>